<dbReference type="InterPro" id="IPR036047">
    <property type="entry name" value="F-box-like_dom_sf"/>
</dbReference>
<comment type="caution">
    <text evidence="2">The sequence shown here is derived from an EMBL/GenBank/DDBJ whole genome shotgun (WGS) entry which is preliminary data.</text>
</comment>
<dbReference type="InterPro" id="IPR055411">
    <property type="entry name" value="LRR_FXL15/At3g58940/PEG3-like"/>
</dbReference>
<protein>
    <recommendedName>
        <fullName evidence="1">F-box domain-containing protein</fullName>
    </recommendedName>
</protein>
<keyword evidence="3" id="KW-1185">Reference proteome</keyword>
<dbReference type="InterPro" id="IPR006566">
    <property type="entry name" value="FBD"/>
</dbReference>
<dbReference type="SMART" id="SM00579">
    <property type="entry name" value="FBD"/>
    <property type="match status" value="1"/>
</dbReference>
<dbReference type="CDD" id="cd22160">
    <property type="entry name" value="F-box_AtFBL13-like"/>
    <property type="match status" value="1"/>
</dbReference>
<dbReference type="OMA" id="YKWATIS"/>
<sequence length="431" mass="49178">MEMQIDHLSDIISNLPDHAIETILLHLPIMDAVRTSVLSRKWRYKWATISELVFDDKSILPTEDGTIRIDKLVNFIDRVLLLHRGPLHKFDLSTRFLNDTFIDAWILFLSRTGVKELSLKFQGEKPYKVPYSFFSCRAITCLNLFSCILKPPSVFKGFSVLKSLNLESVTLSNEVFESIISNCIALERLRLIKLNGCTHLKIRGLNLQHFCFNGELTDICFIDAPKLSFVSIILHNSLFKQVGQGESSNLIKVLGSLTGLEKLTIECYFIQVTQLYENFYFPFSAIGNIPVRLPGTYDRLKCLSLVINFEDLNETLVMLCLLQSSPSLHELDFVGDEAVVTELVEDFWEAQGHLDCSMNHLRVGRAYNIGGARPELQFIKFLLVNSPVLEKLNVTPKSGKNIDKMKMLEELLRFRRASTSAEIIYNRTSED</sequence>
<evidence type="ECO:0000259" key="1">
    <source>
        <dbReference type="PROSITE" id="PS50181"/>
    </source>
</evidence>
<evidence type="ECO:0000313" key="2">
    <source>
        <dbReference type="EMBL" id="KAF8407778.1"/>
    </source>
</evidence>
<dbReference type="InterPro" id="IPR053781">
    <property type="entry name" value="F-box_AtFBL13-like"/>
</dbReference>
<dbReference type="Pfam" id="PF24758">
    <property type="entry name" value="LRR_At5g56370"/>
    <property type="match status" value="1"/>
</dbReference>
<accession>A0A835DKS4</accession>
<dbReference type="AlphaFoldDB" id="A0A835DKS4"/>
<name>A0A835DKS4_TETSI</name>
<feature type="domain" description="F-box" evidence="1">
    <location>
        <begin position="9"/>
        <end position="43"/>
    </location>
</feature>
<dbReference type="PANTHER" id="PTHR31639:SF93">
    <property type="entry name" value="F-BOX_FBD_LRR PROTEIN"/>
    <property type="match status" value="1"/>
</dbReference>
<dbReference type="OrthoDB" id="629734at2759"/>
<dbReference type="SUPFAM" id="SSF81383">
    <property type="entry name" value="F-box domain"/>
    <property type="match status" value="1"/>
</dbReference>
<dbReference type="Gene3D" id="3.80.10.10">
    <property type="entry name" value="Ribonuclease Inhibitor"/>
    <property type="match status" value="1"/>
</dbReference>
<organism evidence="2 3">
    <name type="scientific">Tetracentron sinense</name>
    <name type="common">Spur-leaf</name>
    <dbReference type="NCBI Taxonomy" id="13715"/>
    <lineage>
        <taxon>Eukaryota</taxon>
        <taxon>Viridiplantae</taxon>
        <taxon>Streptophyta</taxon>
        <taxon>Embryophyta</taxon>
        <taxon>Tracheophyta</taxon>
        <taxon>Spermatophyta</taxon>
        <taxon>Magnoliopsida</taxon>
        <taxon>Trochodendrales</taxon>
        <taxon>Trochodendraceae</taxon>
        <taxon>Tetracentron</taxon>
    </lineage>
</organism>
<dbReference type="InterPro" id="IPR032675">
    <property type="entry name" value="LRR_dom_sf"/>
</dbReference>
<dbReference type="PANTHER" id="PTHR31639">
    <property type="entry name" value="F-BOX PROTEIN-LIKE"/>
    <property type="match status" value="1"/>
</dbReference>
<dbReference type="Pfam" id="PF00646">
    <property type="entry name" value="F-box"/>
    <property type="match status" value="1"/>
</dbReference>
<dbReference type="SUPFAM" id="SSF52047">
    <property type="entry name" value="RNI-like"/>
    <property type="match status" value="1"/>
</dbReference>
<gene>
    <name evidence="2" type="ORF">HHK36_006914</name>
</gene>
<dbReference type="InterPro" id="IPR001810">
    <property type="entry name" value="F-box_dom"/>
</dbReference>
<proteinExistence type="predicted"/>
<dbReference type="PROSITE" id="PS50181">
    <property type="entry name" value="FBOX"/>
    <property type="match status" value="1"/>
</dbReference>
<reference evidence="2 3" key="1">
    <citation type="submission" date="2020-04" db="EMBL/GenBank/DDBJ databases">
        <title>Plant Genome Project.</title>
        <authorList>
            <person name="Zhang R.-G."/>
        </authorList>
    </citation>
    <scope>NUCLEOTIDE SEQUENCE [LARGE SCALE GENOMIC DNA]</scope>
    <source>
        <strain evidence="2">YNK0</strain>
        <tissue evidence="2">Leaf</tissue>
    </source>
</reference>
<dbReference type="EMBL" id="JABCRI010000004">
    <property type="protein sequence ID" value="KAF8407778.1"/>
    <property type="molecule type" value="Genomic_DNA"/>
</dbReference>
<evidence type="ECO:0000313" key="3">
    <source>
        <dbReference type="Proteomes" id="UP000655225"/>
    </source>
</evidence>
<dbReference type="Proteomes" id="UP000655225">
    <property type="component" value="Unassembled WGS sequence"/>
</dbReference>